<dbReference type="EMBL" id="BPLR01012340">
    <property type="protein sequence ID" value="GIY53279.1"/>
    <property type="molecule type" value="Genomic_DNA"/>
</dbReference>
<evidence type="ECO:0000313" key="2">
    <source>
        <dbReference type="Proteomes" id="UP001054945"/>
    </source>
</evidence>
<sequence length="119" mass="13863">MILPEDQFSNEIRLPVPIQMLFALCDTPCLYFHPDEWINFLFDDVNRLFGTCSTKQSATSRHVSPRFANDYALGVSDVFLFFTACKNSHDLRRLMTALKNNYEYVYKLISEESMFVSKS</sequence>
<name>A0AAV4U670_CAEEX</name>
<comment type="caution">
    <text evidence="1">The sequence shown here is derived from an EMBL/GenBank/DDBJ whole genome shotgun (WGS) entry which is preliminary data.</text>
</comment>
<keyword evidence="2" id="KW-1185">Reference proteome</keyword>
<dbReference type="Proteomes" id="UP001054945">
    <property type="component" value="Unassembled WGS sequence"/>
</dbReference>
<reference evidence="1 2" key="1">
    <citation type="submission" date="2021-06" db="EMBL/GenBank/DDBJ databases">
        <title>Caerostris extrusa draft genome.</title>
        <authorList>
            <person name="Kono N."/>
            <person name="Arakawa K."/>
        </authorList>
    </citation>
    <scope>NUCLEOTIDE SEQUENCE [LARGE SCALE GENOMIC DNA]</scope>
</reference>
<proteinExistence type="predicted"/>
<gene>
    <name evidence="1" type="ORF">CEXT_646981</name>
</gene>
<dbReference type="AlphaFoldDB" id="A0AAV4U670"/>
<protein>
    <submittedName>
        <fullName evidence="1">Uncharacterized protein</fullName>
    </submittedName>
</protein>
<evidence type="ECO:0000313" key="1">
    <source>
        <dbReference type="EMBL" id="GIY53279.1"/>
    </source>
</evidence>
<accession>A0AAV4U670</accession>
<organism evidence="1 2">
    <name type="scientific">Caerostris extrusa</name>
    <name type="common">Bark spider</name>
    <name type="synonym">Caerostris bankana</name>
    <dbReference type="NCBI Taxonomy" id="172846"/>
    <lineage>
        <taxon>Eukaryota</taxon>
        <taxon>Metazoa</taxon>
        <taxon>Ecdysozoa</taxon>
        <taxon>Arthropoda</taxon>
        <taxon>Chelicerata</taxon>
        <taxon>Arachnida</taxon>
        <taxon>Araneae</taxon>
        <taxon>Araneomorphae</taxon>
        <taxon>Entelegynae</taxon>
        <taxon>Araneoidea</taxon>
        <taxon>Araneidae</taxon>
        <taxon>Caerostris</taxon>
    </lineage>
</organism>